<keyword evidence="4 6" id="KW-1133">Transmembrane helix</keyword>
<feature type="transmembrane region" description="Helical" evidence="6">
    <location>
        <begin position="408"/>
        <end position="426"/>
    </location>
</feature>
<comment type="caution">
    <text evidence="7">The sequence shown here is derived from an EMBL/GenBank/DDBJ whole genome shotgun (WGS) entry which is preliminary data.</text>
</comment>
<name>A0AAP6Y155_9GAMM</name>
<feature type="transmembrane region" description="Helical" evidence="6">
    <location>
        <begin position="37"/>
        <end position="56"/>
    </location>
</feature>
<feature type="transmembrane region" description="Helical" evidence="6">
    <location>
        <begin position="438"/>
        <end position="460"/>
    </location>
</feature>
<feature type="transmembrane region" description="Helical" evidence="6">
    <location>
        <begin position="106"/>
        <end position="126"/>
    </location>
</feature>
<feature type="transmembrane region" description="Helical" evidence="6">
    <location>
        <begin position="5"/>
        <end position="25"/>
    </location>
</feature>
<dbReference type="AlphaFoldDB" id="A0AAP6Y155"/>
<feature type="transmembrane region" description="Helical" evidence="6">
    <location>
        <begin position="163"/>
        <end position="185"/>
    </location>
</feature>
<feature type="transmembrane region" description="Helical" evidence="6">
    <location>
        <begin position="312"/>
        <end position="331"/>
    </location>
</feature>
<proteinExistence type="predicted"/>
<feature type="transmembrane region" description="Helical" evidence="6">
    <location>
        <begin position="377"/>
        <end position="396"/>
    </location>
</feature>
<feature type="transmembrane region" description="Helical" evidence="6">
    <location>
        <begin position="197"/>
        <end position="216"/>
    </location>
</feature>
<keyword evidence="2" id="KW-1003">Cell membrane</keyword>
<reference evidence="7 8" key="1">
    <citation type="submission" date="2020-04" db="EMBL/GenBank/DDBJ databases">
        <title>Genome sequencing and assembly of Pseudoalteromonas arctica.</title>
        <authorList>
            <person name="Cook G.M."/>
        </authorList>
    </citation>
    <scope>NUCLEOTIDE SEQUENCE [LARGE SCALE GENOMIC DNA]</scope>
    <source>
        <strain evidence="7 8">NEC-BIFX-2020_001</strain>
    </source>
</reference>
<organism evidence="7 8">
    <name type="scientific">Pseudoalteromonas arctica</name>
    <dbReference type="NCBI Taxonomy" id="394751"/>
    <lineage>
        <taxon>Bacteria</taxon>
        <taxon>Pseudomonadati</taxon>
        <taxon>Pseudomonadota</taxon>
        <taxon>Gammaproteobacteria</taxon>
        <taxon>Alteromonadales</taxon>
        <taxon>Pseudoalteromonadaceae</taxon>
        <taxon>Pseudoalteromonas</taxon>
    </lineage>
</organism>
<evidence type="ECO:0000313" key="8">
    <source>
        <dbReference type="Proteomes" id="UP000549590"/>
    </source>
</evidence>
<dbReference type="GO" id="GO:0005886">
    <property type="term" value="C:plasma membrane"/>
    <property type="evidence" value="ECO:0007669"/>
    <property type="project" value="UniProtKB-SubCell"/>
</dbReference>
<dbReference type="Pfam" id="PF13440">
    <property type="entry name" value="Polysacc_synt_3"/>
    <property type="match status" value="1"/>
</dbReference>
<gene>
    <name evidence="7" type="ORF">HHE94_00675</name>
</gene>
<feature type="transmembrane region" description="Helical" evidence="6">
    <location>
        <begin position="76"/>
        <end position="100"/>
    </location>
</feature>
<feature type="transmembrane region" description="Helical" evidence="6">
    <location>
        <begin position="138"/>
        <end position="157"/>
    </location>
</feature>
<evidence type="ECO:0000256" key="4">
    <source>
        <dbReference type="ARBA" id="ARBA00022989"/>
    </source>
</evidence>
<accession>A0AAP6Y155</accession>
<evidence type="ECO:0000256" key="2">
    <source>
        <dbReference type="ARBA" id="ARBA00022475"/>
    </source>
</evidence>
<sequence>MLKQLLKYAPVQIFAAISVFALISIHTKLLTTTEYGMLSLMLLTVEIVRAVAAQWVNSSMLRLLPSKIKEQHSRFAAIACSIILCCTIPAFFLVVLGLYLTDLLSLNILVTTFILFVTKALYLFYLELARVMERLNPYRLAVLVQSVLAIIFTWFFLIIKADLLLALFALALSNFIAGIIVFKNLKISIKELFSVDANIIYTYGIPLMVSGLVASISSRLDRYFIADSLSLAQTGIYAAISNILLGIGALIFMVVALPSYPELTKKINNKTELYKAHSEYLTLLMFITLPGLLGFCVLAQPITQLLLSEEYLSQGTTIIYILCAAVFILNVKAHYIDHGLQFSLSTKYIPRISLISLLLNLVLLTILIPNYGLTGAAFSFLITSLISFFLSLFVSLKKDYKFIIPRQVYKIIFSSACMGYLLSVFYTKQFLYIDIPILYLAINVLFGVLIFLVVMVLLNYKKCRHWIRNHE</sequence>
<dbReference type="Proteomes" id="UP000549590">
    <property type="component" value="Unassembled WGS sequence"/>
</dbReference>
<evidence type="ECO:0000256" key="1">
    <source>
        <dbReference type="ARBA" id="ARBA00004651"/>
    </source>
</evidence>
<keyword evidence="5 6" id="KW-0472">Membrane</keyword>
<protein>
    <submittedName>
        <fullName evidence="7">Lipopolysaccharide biosynthesis protein</fullName>
    </submittedName>
</protein>
<dbReference type="PANTHER" id="PTHR30250">
    <property type="entry name" value="PST FAMILY PREDICTED COLANIC ACID TRANSPORTER"/>
    <property type="match status" value="1"/>
</dbReference>
<feature type="transmembrane region" description="Helical" evidence="6">
    <location>
        <begin position="236"/>
        <end position="260"/>
    </location>
</feature>
<feature type="transmembrane region" description="Helical" evidence="6">
    <location>
        <begin position="352"/>
        <end position="371"/>
    </location>
</feature>
<dbReference type="EMBL" id="JABBYB010000001">
    <property type="protein sequence ID" value="NMP01239.1"/>
    <property type="molecule type" value="Genomic_DNA"/>
</dbReference>
<comment type="subcellular location">
    <subcellularLocation>
        <location evidence="1">Cell membrane</location>
        <topology evidence="1">Multi-pass membrane protein</topology>
    </subcellularLocation>
</comment>
<evidence type="ECO:0000313" key="7">
    <source>
        <dbReference type="EMBL" id="NMP01239.1"/>
    </source>
</evidence>
<keyword evidence="3 6" id="KW-0812">Transmembrane</keyword>
<evidence type="ECO:0000256" key="6">
    <source>
        <dbReference type="SAM" id="Phobius"/>
    </source>
</evidence>
<evidence type="ECO:0000256" key="5">
    <source>
        <dbReference type="ARBA" id="ARBA00023136"/>
    </source>
</evidence>
<feature type="transmembrane region" description="Helical" evidence="6">
    <location>
        <begin position="280"/>
        <end position="300"/>
    </location>
</feature>
<dbReference type="InterPro" id="IPR050833">
    <property type="entry name" value="Poly_Biosynth_Transport"/>
</dbReference>
<dbReference type="PANTHER" id="PTHR30250:SF31">
    <property type="entry name" value="INNER MEMBRANE PROTEIN YGHQ"/>
    <property type="match status" value="1"/>
</dbReference>
<evidence type="ECO:0000256" key="3">
    <source>
        <dbReference type="ARBA" id="ARBA00022692"/>
    </source>
</evidence>